<keyword evidence="2" id="KW-1185">Reference proteome</keyword>
<dbReference type="PANTHER" id="PTHR46191">
    <property type="match status" value="1"/>
</dbReference>
<dbReference type="SUPFAM" id="SSF56784">
    <property type="entry name" value="HAD-like"/>
    <property type="match status" value="1"/>
</dbReference>
<dbReference type="InterPro" id="IPR051828">
    <property type="entry name" value="HAD-like_hydrolase_domain"/>
</dbReference>
<sequence length="220" mass="25619">MNTATKFKLPRCSLLTMDAYDTLYTPREPIAVAYNRIAGAISSDAVMETGEFKRRFKSAFQSVWQKYPNYGKAAHMPIDTFWRYVLVTLYGGNYEFIDDIIKHFETREAYKVFDDVQPFLNSIKNSKVQTCIASNAERRIVRLIIDEFGLGNFFKPQDIFLSYDLETYKPDSRFFKLILEHVQRRNPVSLDEAWHVGEDMENDVNCALDAVFCCIFPFGY</sequence>
<dbReference type="InterPro" id="IPR036412">
    <property type="entry name" value="HAD-like_sf"/>
</dbReference>
<protein>
    <submittedName>
        <fullName evidence="1">Uncharacterized protein</fullName>
    </submittedName>
</protein>
<accession>A0ABQ7RGU0</accession>
<dbReference type="InterPro" id="IPR044924">
    <property type="entry name" value="HAD-SF_hydro_IA_REG-2-like_cap"/>
</dbReference>
<dbReference type="InterPro" id="IPR023214">
    <property type="entry name" value="HAD_sf"/>
</dbReference>
<comment type="caution">
    <text evidence="1">The sequence shown here is derived from an EMBL/GenBank/DDBJ whole genome shotgun (WGS) entry which is preliminary data.</text>
</comment>
<dbReference type="Pfam" id="PF00702">
    <property type="entry name" value="Hydrolase"/>
    <property type="match status" value="1"/>
</dbReference>
<evidence type="ECO:0000313" key="1">
    <source>
        <dbReference type="EMBL" id="KAG7765373.1"/>
    </source>
</evidence>
<dbReference type="Gene3D" id="1.10.150.720">
    <property type="entry name" value="Haloacid dehalogenase-like hydrolase"/>
    <property type="match status" value="1"/>
</dbReference>
<dbReference type="Proteomes" id="UP000697297">
    <property type="component" value="Unassembled WGS sequence"/>
</dbReference>
<dbReference type="Gene3D" id="3.40.50.1000">
    <property type="entry name" value="HAD superfamily/HAD-like"/>
    <property type="match status" value="1"/>
</dbReference>
<evidence type="ECO:0000313" key="2">
    <source>
        <dbReference type="Proteomes" id="UP000697297"/>
    </source>
</evidence>
<gene>
    <name evidence="1" type="ORF">KL946_002430</name>
</gene>
<dbReference type="PANTHER" id="PTHR46191:SF2">
    <property type="entry name" value="HALOACID DEHALOGENASE-LIKE HYDROLASE DOMAIN-CONTAINING PROTEIN 3"/>
    <property type="match status" value="1"/>
</dbReference>
<reference evidence="1 2" key="1">
    <citation type="journal article" date="2021" name="G3 (Bethesda)">
        <title>Genomic diversity, chromosomal rearrangements, and interspecies hybridization in the ogataea polymorpha species complex.</title>
        <authorList>
            <person name="Hanson S.J."/>
            <person name="Cinneide E.O."/>
            <person name="Salzberg L.I."/>
            <person name="Wolfe K.H."/>
            <person name="McGowan J."/>
            <person name="Fitzpatrick D.A."/>
            <person name="Matlin K."/>
        </authorList>
    </citation>
    <scope>NUCLEOTIDE SEQUENCE [LARGE SCALE GENOMIC DNA]</scope>
    <source>
        <strain evidence="1">81-436-3</strain>
    </source>
</reference>
<organism evidence="1 2">
    <name type="scientific">Ogataea haglerorum</name>
    <dbReference type="NCBI Taxonomy" id="1937702"/>
    <lineage>
        <taxon>Eukaryota</taxon>
        <taxon>Fungi</taxon>
        <taxon>Dikarya</taxon>
        <taxon>Ascomycota</taxon>
        <taxon>Saccharomycotina</taxon>
        <taxon>Pichiomycetes</taxon>
        <taxon>Pichiales</taxon>
        <taxon>Pichiaceae</taxon>
        <taxon>Ogataea</taxon>
    </lineage>
</organism>
<proteinExistence type="predicted"/>
<dbReference type="EMBL" id="JAHLUN010000006">
    <property type="protein sequence ID" value="KAG7765373.1"/>
    <property type="molecule type" value="Genomic_DNA"/>
</dbReference>
<name>A0ABQ7RGU0_9ASCO</name>